<evidence type="ECO:0000256" key="2">
    <source>
        <dbReference type="SAM" id="SignalP"/>
    </source>
</evidence>
<dbReference type="RefSeq" id="XP_025369268.1">
    <property type="nucleotide sequence ID" value="XM_025510370.1"/>
</dbReference>
<evidence type="ECO:0008006" key="5">
    <source>
        <dbReference type="Google" id="ProtNLM"/>
    </source>
</evidence>
<feature type="region of interest" description="Disordered" evidence="1">
    <location>
        <begin position="927"/>
        <end position="970"/>
    </location>
</feature>
<feature type="compositionally biased region" description="Basic and acidic residues" evidence="1">
    <location>
        <begin position="938"/>
        <end position="950"/>
    </location>
</feature>
<feature type="signal peptide" evidence="2">
    <location>
        <begin position="1"/>
        <end position="19"/>
    </location>
</feature>
<reference evidence="3 4" key="1">
    <citation type="journal article" date="2018" name="Mol. Biol. Evol.">
        <title>Broad Genomic Sampling Reveals a Smut Pathogenic Ancestry of the Fungal Clade Ustilaginomycotina.</title>
        <authorList>
            <person name="Kijpornyongpan T."/>
            <person name="Mondo S.J."/>
            <person name="Barry K."/>
            <person name="Sandor L."/>
            <person name="Lee J."/>
            <person name="Lipzen A."/>
            <person name="Pangilinan J."/>
            <person name="LaButti K."/>
            <person name="Hainaut M."/>
            <person name="Henrissat B."/>
            <person name="Grigoriev I.V."/>
            <person name="Spatafora J.W."/>
            <person name="Aime M.C."/>
        </authorList>
    </citation>
    <scope>NUCLEOTIDE SEQUENCE [LARGE SCALE GENOMIC DNA]</scope>
    <source>
        <strain evidence="3 4">MCA 4658</strain>
    </source>
</reference>
<sequence>MRLLVVVSIVICAITLLHASSGVRAHVLPPSTLHPRQGRPRSCCNVDYCQTSQQKDTCKTESPDDCCHACKGSPSQCGEEPRTPPPRRPPPTPPRRRDELIDSLLPRKKDKCCSIDPCRILLEVQTCSTDLPLPCCHGCKGSQFCPKPPPQRRDELTDSLLPRRPEPCCDTDPCHTAEEIFSCSTRSKLPCCDGCRGDPKLCGNAPARPRNQLADSLLPRAQQPCCALESCQNEVEALSCLSSQKLPCCDGCKGNSQLCGKSPAQPRNELVDSLLLPRQPPPPPYTNCCEIDPCPVWPLDCGTEAPTNQCCFSCKKDLKKCPKSTLSTERSLESTKDSLLADVGSGLLPRVPAQATSGMLLPRQIPPPPYENCCEIPPCNFPSLCDNDPSPEDQCCYSCQKESKCKKKPPGKRSLDSPESLVHREVFLSRAMNPVTGMLFARDDFNCCNYDYCGFDDRCSQNSPPVCCFGCKGTPPCQGGKSPGQGRFKPAPPPYPRRSLDSAVESFDDRIFSRSSAGSAEKDRLLPRQLDSCCQTASCATNKAMCGPGKDAPCCTGCQGSTLCNPKHGPGKRQHDERSLESTTDSFNDDTHVTRSALESAETDLSRRADSCCDTAPCATLNEQSRCTLPGHKLSCCSGCKGSPRCNAEHSPRKRHHDERSLESTAITILHRSTVKSQAQTASEILLARDIMKTSTLVARQLAPCCLLARCDESIQPQCSLKERPACCDSCRGDPDQCGRALRQSDAKRRSSEGDQHDDVDERSESSDFHLLSRASSEPDALVRVPKTTPHCCNVDRCSPGYLQRCGDPDAPDCCDSCKGDKRCHRGANALKRSLELPEAVELGARAISGASTSDNTKRDAAVADVHQRSTITARENAAASLLPRKENPCCTVDTCGPGDQTKCGTQGQPPCCDGCRGDTSRCGSAGYSWGLLPPPNEKSEEPEPTEKRSFSPLEAQGHSLVLPNRSLPG</sequence>
<evidence type="ECO:0000313" key="4">
    <source>
        <dbReference type="Proteomes" id="UP000245783"/>
    </source>
</evidence>
<evidence type="ECO:0000256" key="1">
    <source>
        <dbReference type="SAM" id="MobiDB-lite"/>
    </source>
</evidence>
<dbReference type="InParanoid" id="A0A316VYY0"/>
<evidence type="ECO:0000313" key="3">
    <source>
        <dbReference type="EMBL" id="PWN42108.1"/>
    </source>
</evidence>
<organism evidence="3 4">
    <name type="scientific">Ceraceosorus guamensis</name>
    <dbReference type="NCBI Taxonomy" id="1522189"/>
    <lineage>
        <taxon>Eukaryota</taxon>
        <taxon>Fungi</taxon>
        <taxon>Dikarya</taxon>
        <taxon>Basidiomycota</taxon>
        <taxon>Ustilaginomycotina</taxon>
        <taxon>Exobasidiomycetes</taxon>
        <taxon>Ceraceosorales</taxon>
        <taxon>Ceraceosoraceae</taxon>
        <taxon>Ceraceosorus</taxon>
    </lineage>
</organism>
<feature type="region of interest" description="Disordered" evidence="1">
    <location>
        <begin position="567"/>
        <end position="590"/>
    </location>
</feature>
<feature type="compositionally biased region" description="Pro residues" evidence="1">
    <location>
        <begin position="83"/>
        <end position="93"/>
    </location>
</feature>
<feature type="chain" id="PRO_5016348933" description="Disintegrin domain-containing protein" evidence="2">
    <location>
        <begin position="20"/>
        <end position="970"/>
    </location>
</feature>
<gene>
    <name evidence="3" type="ORF">IE81DRAFT_142615</name>
</gene>
<dbReference type="EMBL" id="KZ819383">
    <property type="protein sequence ID" value="PWN42108.1"/>
    <property type="molecule type" value="Genomic_DNA"/>
</dbReference>
<feature type="region of interest" description="Disordered" evidence="1">
    <location>
        <begin position="73"/>
        <end position="98"/>
    </location>
</feature>
<keyword evidence="2" id="KW-0732">Signal</keyword>
<name>A0A316VYY0_9BASI</name>
<dbReference type="Proteomes" id="UP000245783">
    <property type="component" value="Unassembled WGS sequence"/>
</dbReference>
<feature type="region of interest" description="Disordered" evidence="1">
    <location>
        <begin position="742"/>
        <end position="775"/>
    </location>
</feature>
<feature type="compositionally biased region" description="Basic and acidic residues" evidence="1">
    <location>
        <begin position="742"/>
        <end position="757"/>
    </location>
</feature>
<dbReference type="GeneID" id="37032240"/>
<keyword evidence="4" id="KW-1185">Reference proteome</keyword>
<accession>A0A316VYY0</accession>
<proteinExistence type="predicted"/>
<protein>
    <recommendedName>
        <fullName evidence="5">Disintegrin domain-containing protein</fullName>
    </recommendedName>
</protein>
<dbReference type="AlphaFoldDB" id="A0A316VYY0"/>
<feature type="region of interest" description="Disordered" evidence="1">
    <location>
        <begin position="480"/>
        <end position="500"/>
    </location>
</feature>